<keyword evidence="3" id="KW-1185">Reference proteome</keyword>
<feature type="compositionally biased region" description="Low complexity" evidence="1">
    <location>
        <begin position="42"/>
        <end position="53"/>
    </location>
</feature>
<proteinExistence type="predicted"/>
<gene>
    <name evidence="2" type="primary">g5019</name>
    <name evidence="2" type="ORF">VP750_LOCUS4283</name>
</gene>
<comment type="caution">
    <text evidence="2">The sequence shown here is derived from an EMBL/GenBank/DDBJ whole genome shotgun (WGS) entry which is preliminary data.</text>
</comment>
<evidence type="ECO:0000313" key="2">
    <source>
        <dbReference type="EMBL" id="CAL5222624.1"/>
    </source>
</evidence>
<dbReference type="Proteomes" id="UP001497392">
    <property type="component" value="Unassembled WGS sequence"/>
</dbReference>
<organism evidence="2 3">
    <name type="scientific">Coccomyxa viridis</name>
    <dbReference type="NCBI Taxonomy" id="1274662"/>
    <lineage>
        <taxon>Eukaryota</taxon>
        <taxon>Viridiplantae</taxon>
        <taxon>Chlorophyta</taxon>
        <taxon>core chlorophytes</taxon>
        <taxon>Trebouxiophyceae</taxon>
        <taxon>Trebouxiophyceae incertae sedis</taxon>
        <taxon>Coccomyxaceae</taxon>
        <taxon>Coccomyxa</taxon>
    </lineage>
</organism>
<evidence type="ECO:0000256" key="1">
    <source>
        <dbReference type="SAM" id="MobiDB-lite"/>
    </source>
</evidence>
<feature type="region of interest" description="Disordered" evidence="1">
    <location>
        <begin position="1"/>
        <end position="72"/>
    </location>
</feature>
<dbReference type="EMBL" id="CAXHTA020000007">
    <property type="protein sequence ID" value="CAL5222624.1"/>
    <property type="molecule type" value="Genomic_DNA"/>
</dbReference>
<name>A0ABP1FRQ7_9CHLO</name>
<accession>A0ABP1FRQ7</accession>
<evidence type="ECO:0000313" key="3">
    <source>
        <dbReference type="Proteomes" id="UP001497392"/>
    </source>
</evidence>
<reference evidence="2 3" key="1">
    <citation type="submission" date="2024-06" db="EMBL/GenBank/DDBJ databases">
        <authorList>
            <person name="Kraege A."/>
            <person name="Thomma B."/>
        </authorList>
    </citation>
    <scope>NUCLEOTIDE SEQUENCE [LARGE SCALE GENOMIC DNA]</scope>
</reference>
<sequence>MGTSQSRPGGAPRGAPPGFERPSPQAVPPLDRQESLRSQTDSSAAVSAPGAVPDLPTQADNSIAVSAPGEKE</sequence>
<protein>
    <submittedName>
        <fullName evidence="2">G5019 protein</fullName>
    </submittedName>
</protein>